<dbReference type="PANTHER" id="PTHR12128">
    <property type="entry name" value="DIHYDRODIPICOLINATE SYNTHASE"/>
    <property type="match status" value="1"/>
</dbReference>
<dbReference type="InterPro" id="IPR002220">
    <property type="entry name" value="DapA-like"/>
</dbReference>
<sequence>MDYAGCYTAIVTPFKKNSDVDYDGLRENIRFQIDNGIDGVVPCGTTGEAATLSMEEHEKVIDTVVDEANGKIKVIAGTGSNNTAEAIELTRHAKDSGADACLLITPYYNKPTQEGIYQHYKKIAETVDIPLIPYNIKSRTGINIEPDTTLRLSKIKGIIGIKEASGDLNQVSAIISKLKTEGNKGNKNFNFIILSGDDALTLPIIALGGKGVISVVSNIMPKDVKALKDYCLSGNFEGAREIHYKLLNLTKTMFIETNPAPVKYAMNVLKENNKIGMNAGNLRLPLVEVSDASKGKIKDVLKEVGII</sequence>
<evidence type="ECO:0000256" key="2">
    <source>
        <dbReference type="ARBA" id="ARBA00005120"/>
    </source>
</evidence>
<dbReference type="GO" id="GO:0019877">
    <property type="term" value="P:diaminopimelate biosynthetic process"/>
    <property type="evidence" value="ECO:0007669"/>
    <property type="project" value="UniProtKB-KW"/>
</dbReference>
<evidence type="ECO:0000256" key="10">
    <source>
        <dbReference type="ARBA" id="ARBA00047836"/>
    </source>
</evidence>
<evidence type="ECO:0000256" key="4">
    <source>
        <dbReference type="ARBA" id="ARBA00022490"/>
    </source>
</evidence>
<dbReference type="UniPathway" id="UPA00034">
    <property type="reaction ID" value="UER00017"/>
</dbReference>
<dbReference type="PRINTS" id="PR00146">
    <property type="entry name" value="DHPICSNTHASE"/>
</dbReference>
<evidence type="ECO:0000256" key="1">
    <source>
        <dbReference type="ARBA" id="ARBA00003294"/>
    </source>
</evidence>
<keyword evidence="7" id="KW-0457">Lysine biosynthesis</keyword>
<dbReference type="InterPro" id="IPR005263">
    <property type="entry name" value="DapA"/>
</dbReference>
<dbReference type="EC" id="4.3.3.7" evidence="3"/>
<keyword evidence="6" id="KW-0220">Diaminopimelate biosynthesis</keyword>
<dbReference type="PIRSF" id="PIRSF001365">
    <property type="entry name" value="DHDPS"/>
    <property type="match status" value="1"/>
</dbReference>
<dbReference type="InterPro" id="IPR013785">
    <property type="entry name" value="Aldolase_TIM"/>
</dbReference>
<evidence type="ECO:0000256" key="9">
    <source>
        <dbReference type="ARBA" id="ARBA00023270"/>
    </source>
</evidence>
<organism evidence="11">
    <name type="scientific">groundwater metagenome</name>
    <dbReference type="NCBI Taxonomy" id="717931"/>
    <lineage>
        <taxon>unclassified sequences</taxon>
        <taxon>metagenomes</taxon>
        <taxon>ecological metagenomes</taxon>
    </lineage>
</organism>
<evidence type="ECO:0000256" key="5">
    <source>
        <dbReference type="ARBA" id="ARBA00022605"/>
    </source>
</evidence>
<dbReference type="GO" id="GO:0008840">
    <property type="term" value="F:4-hydroxy-tetrahydrodipicolinate synthase activity"/>
    <property type="evidence" value="ECO:0007669"/>
    <property type="project" value="UniProtKB-EC"/>
</dbReference>
<gene>
    <name evidence="11" type="primary">dapA</name>
    <name evidence="11" type="ORF">MSIBF_A4280002</name>
</gene>
<dbReference type="HAMAP" id="MF_00418">
    <property type="entry name" value="DapA"/>
    <property type="match status" value="1"/>
</dbReference>
<dbReference type="NCBIfam" id="TIGR00674">
    <property type="entry name" value="dapA"/>
    <property type="match status" value="1"/>
</dbReference>
<dbReference type="CDD" id="cd00950">
    <property type="entry name" value="DHDPS"/>
    <property type="match status" value="1"/>
</dbReference>
<protein>
    <recommendedName>
        <fullName evidence="3">4-hydroxy-tetrahydrodipicolinate synthase</fullName>
        <ecNumber evidence="3">4.3.3.7</ecNumber>
    </recommendedName>
</protein>
<dbReference type="Gene3D" id="3.20.20.70">
    <property type="entry name" value="Aldolase class I"/>
    <property type="match status" value="1"/>
</dbReference>
<keyword evidence="4" id="KW-0963">Cytoplasm</keyword>
<dbReference type="Pfam" id="PF00701">
    <property type="entry name" value="DHDPS"/>
    <property type="match status" value="1"/>
</dbReference>
<evidence type="ECO:0000313" key="11">
    <source>
        <dbReference type="EMBL" id="CEG13605.1"/>
    </source>
</evidence>
<name>A0A098EEZ7_9ZZZZ</name>
<evidence type="ECO:0000256" key="6">
    <source>
        <dbReference type="ARBA" id="ARBA00022915"/>
    </source>
</evidence>
<dbReference type="SUPFAM" id="SSF51569">
    <property type="entry name" value="Aldolase"/>
    <property type="match status" value="1"/>
</dbReference>
<comment type="function">
    <text evidence="1">Catalyzes the condensation of (S)-aspartate-beta-semialdehyde [(S)-ASA] and pyruvate to 4-hydroxy-tetrahydrodipicolinate (HTPA).</text>
</comment>
<keyword evidence="5" id="KW-0028">Amino-acid biosynthesis</keyword>
<proteinExistence type="inferred from homology"/>
<evidence type="ECO:0000256" key="8">
    <source>
        <dbReference type="ARBA" id="ARBA00023239"/>
    </source>
</evidence>
<evidence type="ECO:0000256" key="3">
    <source>
        <dbReference type="ARBA" id="ARBA00012086"/>
    </source>
</evidence>
<keyword evidence="8 11" id="KW-0456">Lyase</keyword>
<comment type="pathway">
    <text evidence="2">Amino-acid biosynthesis; L-lysine biosynthesis via DAP pathway; (S)-tetrahydrodipicolinate from L-aspartate: step 3/4.</text>
</comment>
<evidence type="ECO:0000256" key="7">
    <source>
        <dbReference type="ARBA" id="ARBA00023154"/>
    </source>
</evidence>
<dbReference type="SMART" id="SM01130">
    <property type="entry name" value="DHDPS"/>
    <property type="match status" value="1"/>
</dbReference>
<comment type="catalytic activity">
    <reaction evidence="10">
        <text>L-aspartate 4-semialdehyde + pyruvate = (2S,4S)-4-hydroxy-2,3,4,5-tetrahydrodipicolinate + H2O + H(+)</text>
        <dbReference type="Rhea" id="RHEA:34171"/>
        <dbReference type="ChEBI" id="CHEBI:15361"/>
        <dbReference type="ChEBI" id="CHEBI:15377"/>
        <dbReference type="ChEBI" id="CHEBI:15378"/>
        <dbReference type="ChEBI" id="CHEBI:67139"/>
        <dbReference type="ChEBI" id="CHEBI:537519"/>
        <dbReference type="EC" id="4.3.3.7"/>
    </reaction>
</comment>
<dbReference type="EMBL" id="CCXY01000366">
    <property type="protein sequence ID" value="CEG13605.1"/>
    <property type="molecule type" value="Genomic_DNA"/>
</dbReference>
<reference evidence="11" key="1">
    <citation type="submission" date="2014-09" db="EMBL/GenBank/DDBJ databases">
        <authorList>
            <person name="Probst J Alexander"/>
        </authorList>
    </citation>
    <scope>NUCLEOTIDE SEQUENCE</scope>
</reference>
<dbReference type="PROSITE" id="PS00665">
    <property type="entry name" value="DHDPS_1"/>
    <property type="match status" value="1"/>
</dbReference>
<dbReference type="AlphaFoldDB" id="A0A098EEZ7"/>
<dbReference type="GO" id="GO:0009089">
    <property type="term" value="P:lysine biosynthetic process via diaminopimelate"/>
    <property type="evidence" value="ECO:0007669"/>
    <property type="project" value="UniProtKB-UniPathway"/>
</dbReference>
<accession>A0A098EEZ7</accession>
<keyword evidence="9" id="KW-0704">Schiff base</keyword>
<dbReference type="PANTHER" id="PTHR12128:SF66">
    <property type="entry name" value="4-HYDROXY-2-OXOGLUTARATE ALDOLASE, MITOCHONDRIAL"/>
    <property type="match status" value="1"/>
</dbReference>
<dbReference type="InterPro" id="IPR020624">
    <property type="entry name" value="Schiff_base-form_aldolases_CS"/>
</dbReference>